<evidence type="ECO:0000256" key="6">
    <source>
        <dbReference type="ARBA" id="ARBA00022692"/>
    </source>
</evidence>
<dbReference type="PANTHER" id="PTHR43520">
    <property type="entry name" value="ATP7, ISOFORM B"/>
    <property type="match status" value="1"/>
</dbReference>
<dbReference type="InterPro" id="IPR008250">
    <property type="entry name" value="ATPase_P-typ_transduc_dom_A_sf"/>
</dbReference>
<dbReference type="InterPro" id="IPR018303">
    <property type="entry name" value="ATPase_P-typ_P_site"/>
</dbReference>
<reference evidence="15 16" key="1">
    <citation type="submission" date="2016-05" db="EMBL/GenBank/DDBJ databases">
        <title>Niabella ginsenosidivorans BS26 whole genome sequencing.</title>
        <authorList>
            <person name="Im W.T."/>
            <person name="Siddiqi M.Z."/>
        </authorList>
    </citation>
    <scope>NUCLEOTIDE SEQUENCE [LARGE SCALE GENOMIC DNA]</scope>
    <source>
        <strain evidence="15 16">BS26</strain>
    </source>
</reference>
<dbReference type="Pfam" id="PF00122">
    <property type="entry name" value="E1-E2_ATPase"/>
    <property type="match status" value="1"/>
</dbReference>
<dbReference type="PANTHER" id="PTHR43520:SF5">
    <property type="entry name" value="CATION-TRANSPORTING P-TYPE ATPASE-RELATED"/>
    <property type="match status" value="1"/>
</dbReference>
<keyword evidence="6 13" id="KW-0812">Transmembrane</keyword>
<feature type="transmembrane region" description="Helical" evidence="13">
    <location>
        <begin position="414"/>
        <end position="432"/>
    </location>
</feature>
<comment type="subcellular location">
    <subcellularLocation>
        <location evidence="1">Cell membrane</location>
        <topology evidence="1">Multi-pass membrane protein</topology>
    </subcellularLocation>
</comment>
<dbReference type="InterPro" id="IPR036163">
    <property type="entry name" value="HMA_dom_sf"/>
</dbReference>
<evidence type="ECO:0000256" key="13">
    <source>
        <dbReference type="SAM" id="Phobius"/>
    </source>
</evidence>
<dbReference type="GO" id="GO:0043682">
    <property type="term" value="F:P-type divalent copper transporter activity"/>
    <property type="evidence" value="ECO:0007669"/>
    <property type="project" value="TreeGrafter"/>
</dbReference>
<dbReference type="NCBIfam" id="TIGR01494">
    <property type="entry name" value="ATPase_P-type"/>
    <property type="match status" value="1"/>
</dbReference>
<feature type="transmembrane region" description="Helical" evidence="13">
    <location>
        <begin position="262"/>
        <end position="280"/>
    </location>
</feature>
<dbReference type="AlphaFoldDB" id="A0A1A9IAQ5"/>
<feature type="transmembrane region" description="Helical" evidence="13">
    <location>
        <begin position="161"/>
        <end position="182"/>
    </location>
</feature>
<evidence type="ECO:0000259" key="14">
    <source>
        <dbReference type="PROSITE" id="PS50846"/>
    </source>
</evidence>
<evidence type="ECO:0000256" key="2">
    <source>
        <dbReference type="ARBA" id="ARBA00006024"/>
    </source>
</evidence>
<dbReference type="InterPro" id="IPR059000">
    <property type="entry name" value="ATPase_P-type_domA"/>
</dbReference>
<evidence type="ECO:0000256" key="4">
    <source>
        <dbReference type="ARBA" id="ARBA00022475"/>
    </source>
</evidence>
<dbReference type="GO" id="GO:0016887">
    <property type="term" value="F:ATP hydrolysis activity"/>
    <property type="evidence" value="ECO:0007669"/>
    <property type="project" value="InterPro"/>
</dbReference>
<evidence type="ECO:0000313" key="16">
    <source>
        <dbReference type="Proteomes" id="UP000077667"/>
    </source>
</evidence>
<name>A0A1A9IAQ5_9BACT</name>
<feature type="domain" description="HMA" evidence="14">
    <location>
        <begin position="83"/>
        <end position="149"/>
    </location>
</feature>
<dbReference type="Pfam" id="PF12156">
    <property type="entry name" value="ATPase-cat_bd"/>
    <property type="match status" value="1"/>
</dbReference>
<dbReference type="GO" id="GO:0005524">
    <property type="term" value="F:ATP binding"/>
    <property type="evidence" value="ECO:0007669"/>
    <property type="project" value="InterPro"/>
</dbReference>
<dbReference type="PROSITE" id="PS50846">
    <property type="entry name" value="HMA_2"/>
    <property type="match status" value="1"/>
</dbReference>
<keyword evidence="4" id="KW-1003">Cell membrane</keyword>
<evidence type="ECO:0000256" key="8">
    <source>
        <dbReference type="ARBA" id="ARBA00022842"/>
    </source>
</evidence>
<dbReference type="Pfam" id="PF00702">
    <property type="entry name" value="Hydrolase"/>
    <property type="match status" value="1"/>
</dbReference>
<keyword evidence="9" id="KW-1278">Translocase</keyword>
<dbReference type="InterPro" id="IPR006121">
    <property type="entry name" value="HMA_dom"/>
</dbReference>
<keyword evidence="16" id="KW-1185">Reference proteome</keyword>
<dbReference type="InterPro" id="IPR023214">
    <property type="entry name" value="HAD_sf"/>
</dbReference>
<dbReference type="EMBL" id="CP015772">
    <property type="protein sequence ID" value="ANH83840.1"/>
    <property type="molecule type" value="Genomic_DNA"/>
</dbReference>
<dbReference type="KEGG" id="nia:A8C56_10350"/>
<dbReference type="PROSITE" id="PS00154">
    <property type="entry name" value="ATPASE_E1_E2"/>
    <property type="match status" value="1"/>
</dbReference>
<gene>
    <name evidence="15" type="ORF">A8C56_10350</name>
</gene>
<evidence type="ECO:0000256" key="11">
    <source>
        <dbReference type="ARBA" id="ARBA00023065"/>
    </source>
</evidence>
<keyword evidence="12 13" id="KW-0472">Membrane</keyword>
<keyword evidence="5" id="KW-0597">Phosphoprotein</keyword>
<dbReference type="GO" id="GO:0005507">
    <property type="term" value="F:copper ion binding"/>
    <property type="evidence" value="ECO:0007669"/>
    <property type="project" value="TreeGrafter"/>
</dbReference>
<organism evidence="15 16">
    <name type="scientific">Niabella ginsenosidivorans</name>
    <dbReference type="NCBI Taxonomy" id="1176587"/>
    <lineage>
        <taxon>Bacteria</taxon>
        <taxon>Pseudomonadati</taxon>
        <taxon>Bacteroidota</taxon>
        <taxon>Chitinophagia</taxon>
        <taxon>Chitinophagales</taxon>
        <taxon>Chitinophagaceae</taxon>
        <taxon>Niabella</taxon>
    </lineage>
</organism>
<dbReference type="InterPro" id="IPR001757">
    <property type="entry name" value="P_typ_ATPase"/>
</dbReference>
<dbReference type="SUPFAM" id="SSF81653">
    <property type="entry name" value="Calcium ATPase, transduction domain A"/>
    <property type="match status" value="1"/>
</dbReference>
<dbReference type="GO" id="GO:0055070">
    <property type="term" value="P:copper ion homeostasis"/>
    <property type="evidence" value="ECO:0007669"/>
    <property type="project" value="TreeGrafter"/>
</dbReference>
<dbReference type="GO" id="GO:0005886">
    <property type="term" value="C:plasma membrane"/>
    <property type="evidence" value="ECO:0007669"/>
    <property type="project" value="UniProtKB-SubCell"/>
</dbReference>
<dbReference type="SUPFAM" id="SSF55008">
    <property type="entry name" value="HMA, heavy metal-associated domain"/>
    <property type="match status" value="1"/>
</dbReference>
<evidence type="ECO:0000256" key="5">
    <source>
        <dbReference type="ARBA" id="ARBA00022553"/>
    </source>
</evidence>
<feature type="transmembrane region" description="Helical" evidence="13">
    <location>
        <begin position="759"/>
        <end position="780"/>
    </location>
</feature>
<evidence type="ECO:0000256" key="12">
    <source>
        <dbReference type="ARBA" id="ARBA00023136"/>
    </source>
</evidence>
<keyword evidence="8" id="KW-0460">Magnesium</keyword>
<dbReference type="STRING" id="1176587.A8C56_10350"/>
<sequence>MRCYHCGDLCPDDHLRIEEKLFCCSGCKLVFELLNEKGLCTYYLLNEHPGQQQVKPGRKERFAFLDNEAIARQLVSFSDGKQTHVTFSIPHMHCSSCLWLLEHIGKMQPGIITSRVDFSAKTVFIIFDHNRCSLRDVAETLTAAGYEPWLRLNAKEKQPQLAYTRITQISVAGFCFANIMMLSLPEYFSFSSYLQEKIGITFRYIGLLLALPVLLYAAREFFVNAASGLRNGRLTIDCSIALAVLLTFFRSLYNLLVLDGNTYFDSMSGIVFFMLLGRWAQDKTQRSLVFDRDYASFFPVTVNRVKGTQAEPVLISQLREKDIIEVHDYEIIPADSLLLNGRAFIDYSFVTGESLPKQVEQGAILYAGGKQLGERLELMVIKPPDQGYLSSLWNREASDKDSSQNAFLHKAGNYFTVVVLVLTLGSALFWFLKGERTIMWNALTTTLIVACPCALLLAATFTNGNVLRIYKRAGLYLKNAGVITAMAGIDHVVLDKTGTITSGKGYRLSYHGSRLTEEAINRIASLLRHSTHPLSKAVAAHLDQRHIIPVAHFKNIPGGGIEGWVEEHHLKIGSRAFVSGSGDCATDTATCVFVRINRQIAGYFEVQNQYREGLQRFISRLKQHYSLSVLTGDNGAEQSRLKEIMGNDVDMRFHQLPNDKYEYIRALQEKEKKQVLVAGDGLNDAGALAQSNVGIAVAETGNSFTPASAGILDASSVTQLDQLLYLARRSKTVIWISFAVSVIYNVIGLYFALQGLLAPVIAAILMPVSSISILLLTFFLSEWYGRKICPVKK</sequence>
<dbReference type="PRINTS" id="PR00119">
    <property type="entry name" value="CATATPASE"/>
</dbReference>
<evidence type="ECO:0000256" key="9">
    <source>
        <dbReference type="ARBA" id="ARBA00022967"/>
    </source>
</evidence>
<dbReference type="Gene3D" id="3.30.70.100">
    <property type="match status" value="1"/>
</dbReference>
<dbReference type="Gene3D" id="3.40.1110.10">
    <property type="entry name" value="Calcium-transporting ATPase, cytoplasmic domain N"/>
    <property type="match status" value="1"/>
</dbReference>
<dbReference type="CDD" id="cd00371">
    <property type="entry name" value="HMA"/>
    <property type="match status" value="1"/>
</dbReference>
<feature type="transmembrane region" description="Helical" evidence="13">
    <location>
        <begin position="202"/>
        <end position="222"/>
    </location>
</feature>
<dbReference type="InterPro" id="IPR023299">
    <property type="entry name" value="ATPase_P-typ_cyto_dom_N"/>
</dbReference>
<dbReference type="Gene3D" id="2.70.150.10">
    <property type="entry name" value="Calcium-transporting ATPase, cytoplasmic transduction domain A"/>
    <property type="match status" value="1"/>
</dbReference>
<dbReference type="Gene3D" id="3.40.50.1000">
    <property type="entry name" value="HAD superfamily/HAD-like"/>
    <property type="match status" value="1"/>
</dbReference>
<feature type="transmembrane region" description="Helical" evidence="13">
    <location>
        <begin position="733"/>
        <end position="753"/>
    </location>
</feature>
<comment type="similarity">
    <text evidence="2">Belongs to the cation transport ATPase (P-type) (TC 3.A.3) family. Type IB subfamily.</text>
</comment>
<evidence type="ECO:0000256" key="3">
    <source>
        <dbReference type="ARBA" id="ARBA00022448"/>
    </source>
</evidence>
<dbReference type="InterPro" id="IPR021993">
    <property type="entry name" value="ATPase-cat-bd"/>
</dbReference>
<dbReference type="SUPFAM" id="SSF56784">
    <property type="entry name" value="HAD-like"/>
    <property type="match status" value="1"/>
</dbReference>
<keyword evidence="7" id="KW-0479">Metal-binding</keyword>
<evidence type="ECO:0000256" key="7">
    <source>
        <dbReference type="ARBA" id="ARBA00022723"/>
    </source>
</evidence>
<evidence type="ECO:0000256" key="10">
    <source>
        <dbReference type="ARBA" id="ARBA00022989"/>
    </source>
</evidence>
<evidence type="ECO:0000313" key="15">
    <source>
        <dbReference type="EMBL" id="ANH83840.1"/>
    </source>
</evidence>
<dbReference type="Proteomes" id="UP000077667">
    <property type="component" value="Chromosome"/>
</dbReference>
<feature type="transmembrane region" description="Helical" evidence="13">
    <location>
        <begin position="234"/>
        <end position="256"/>
    </location>
</feature>
<evidence type="ECO:0000256" key="1">
    <source>
        <dbReference type="ARBA" id="ARBA00004651"/>
    </source>
</evidence>
<feature type="transmembrane region" description="Helical" evidence="13">
    <location>
        <begin position="438"/>
        <end position="462"/>
    </location>
</feature>
<dbReference type="InterPro" id="IPR036412">
    <property type="entry name" value="HAD-like_sf"/>
</dbReference>
<accession>A0A1A9IAQ5</accession>
<keyword evidence="11" id="KW-0406">Ion transport</keyword>
<keyword evidence="3" id="KW-0813">Transport</keyword>
<dbReference type="RefSeq" id="WP_067761861.1">
    <property type="nucleotide sequence ID" value="NZ_CP015772.1"/>
</dbReference>
<protein>
    <recommendedName>
        <fullName evidence="14">HMA domain-containing protein</fullName>
    </recommendedName>
</protein>
<keyword evidence="10 13" id="KW-1133">Transmembrane helix</keyword>
<proteinExistence type="inferred from homology"/>